<dbReference type="Proteomes" id="UP001196413">
    <property type="component" value="Unassembled WGS sequence"/>
</dbReference>
<proteinExistence type="predicted"/>
<accession>A0AAD5WHG5</accession>
<name>A0AAD5WHG5_PARTN</name>
<sequence length="55" mass="6561">QGSESSEQVKFWFFRNDDDFTYIFHFSGTNDSSNIECTRRGTLTSPHHYHNYKPQ</sequence>
<keyword evidence="2" id="KW-1185">Reference proteome</keyword>
<gene>
    <name evidence="1" type="ORF">KIN20_032066</name>
</gene>
<evidence type="ECO:0000313" key="2">
    <source>
        <dbReference type="Proteomes" id="UP001196413"/>
    </source>
</evidence>
<dbReference type="EMBL" id="JAHQIW010006770">
    <property type="protein sequence ID" value="KAJ1370357.1"/>
    <property type="molecule type" value="Genomic_DNA"/>
</dbReference>
<organism evidence="1 2">
    <name type="scientific">Parelaphostrongylus tenuis</name>
    <name type="common">Meningeal worm</name>
    <dbReference type="NCBI Taxonomy" id="148309"/>
    <lineage>
        <taxon>Eukaryota</taxon>
        <taxon>Metazoa</taxon>
        <taxon>Ecdysozoa</taxon>
        <taxon>Nematoda</taxon>
        <taxon>Chromadorea</taxon>
        <taxon>Rhabditida</taxon>
        <taxon>Rhabditina</taxon>
        <taxon>Rhabditomorpha</taxon>
        <taxon>Strongyloidea</taxon>
        <taxon>Metastrongylidae</taxon>
        <taxon>Parelaphostrongylus</taxon>
    </lineage>
</organism>
<evidence type="ECO:0000313" key="1">
    <source>
        <dbReference type="EMBL" id="KAJ1370357.1"/>
    </source>
</evidence>
<comment type="caution">
    <text evidence="1">The sequence shown here is derived from an EMBL/GenBank/DDBJ whole genome shotgun (WGS) entry which is preliminary data.</text>
</comment>
<reference evidence="1" key="1">
    <citation type="submission" date="2021-06" db="EMBL/GenBank/DDBJ databases">
        <title>Parelaphostrongylus tenuis whole genome reference sequence.</title>
        <authorList>
            <person name="Garwood T.J."/>
            <person name="Larsen P.A."/>
            <person name="Fountain-Jones N.M."/>
            <person name="Garbe J.R."/>
            <person name="Macchietto M.G."/>
            <person name="Kania S.A."/>
            <person name="Gerhold R.W."/>
            <person name="Richards J.E."/>
            <person name="Wolf T.M."/>
        </authorList>
    </citation>
    <scope>NUCLEOTIDE SEQUENCE</scope>
    <source>
        <strain evidence="1">MNPRO001-30</strain>
        <tissue evidence="1">Meninges</tissue>
    </source>
</reference>
<protein>
    <submittedName>
        <fullName evidence="1">Uncharacterized protein</fullName>
    </submittedName>
</protein>
<dbReference type="AlphaFoldDB" id="A0AAD5WHG5"/>
<feature type="non-terminal residue" evidence="1">
    <location>
        <position position="55"/>
    </location>
</feature>